<dbReference type="GO" id="GO:0005524">
    <property type="term" value="F:ATP binding"/>
    <property type="evidence" value="ECO:0007669"/>
    <property type="project" value="InterPro"/>
</dbReference>
<dbReference type="AlphaFoldDB" id="A0A934HPX8"/>
<comment type="caution">
    <text evidence="3">The sequence shown here is derived from an EMBL/GenBank/DDBJ whole genome shotgun (WGS) entry which is preliminary data.</text>
</comment>
<dbReference type="InterPro" id="IPR036565">
    <property type="entry name" value="Mur-like_cat_sf"/>
</dbReference>
<dbReference type="PANTHER" id="PTHR23135">
    <property type="entry name" value="MUR LIGASE FAMILY MEMBER"/>
    <property type="match status" value="1"/>
</dbReference>
<organism evidence="3 4">
    <name type="scientific">Clostridium aciditolerans</name>
    <dbReference type="NCBI Taxonomy" id="339861"/>
    <lineage>
        <taxon>Bacteria</taxon>
        <taxon>Bacillati</taxon>
        <taxon>Bacillota</taxon>
        <taxon>Clostridia</taxon>
        <taxon>Eubacteriales</taxon>
        <taxon>Clostridiaceae</taxon>
        <taxon>Clostridium</taxon>
    </lineage>
</organism>
<sequence>MEHRHIFNEISYDVIQVDDKTSEKFNFIGITGSEDREPVTRLIRAILQYLGKSSKIVDTAKNISIKEYSYSSLTYHRANLYDFDIRIFTDLNKNFSNFKKEDNYKNSIMKLFKVCGLGLINVDDPLLNKISKNAPFDAITYGINATADFMAKDIRYSQSGINFILDFNGSEKKVKINSFNKSNVYDTLAAIGTCYFLGFPLNLIINSLTQTEIF</sequence>
<protein>
    <recommendedName>
        <fullName evidence="2">Mur ligase central domain-containing protein</fullName>
    </recommendedName>
</protein>
<evidence type="ECO:0000313" key="3">
    <source>
        <dbReference type="EMBL" id="MBI6872180.1"/>
    </source>
</evidence>
<proteinExistence type="predicted"/>
<dbReference type="EMBL" id="JAEEGB010000005">
    <property type="protein sequence ID" value="MBI6872180.1"/>
    <property type="molecule type" value="Genomic_DNA"/>
</dbReference>
<accession>A0A934HPX8</accession>
<comment type="pathway">
    <text evidence="1">Cell wall biogenesis; peptidoglycan biosynthesis.</text>
</comment>
<evidence type="ECO:0000256" key="1">
    <source>
        <dbReference type="ARBA" id="ARBA00004752"/>
    </source>
</evidence>
<dbReference type="GO" id="GO:0016881">
    <property type="term" value="F:acid-amino acid ligase activity"/>
    <property type="evidence" value="ECO:0007669"/>
    <property type="project" value="InterPro"/>
</dbReference>
<reference evidence="3" key="1">
    <citation type="submission" date="2020-12" db="EMBL/GenBank/DDBJ databases">
        <title>Clostridium thailandense sp. nov., a novel acetogenic bacterium isolated from peat land soil in Thailand.</title>
        <authorList>
            <person name="Chaikitkaew S."/>
            <person name="Birkeland N.K."/>
        </authorList>
    </citation>
    <scope>NUCLEOTIDE SEQUENCE</scope>
    <source>
        <strain evidence="3">DSM 17425</strain>
    </source>
</reference>
<evidence type="ECO:0000259" key="2">
    <source>
        <dbReference type="Pfam" id="PF08245"/>
    </source>
</evidence>
<feature type="domain" description="Mur ligase central" evidence="2">
    <location>
        <begin position="56"/>
        <end position="193"/>
    </location>
</feature>
<name>A0A934HPX8_9CLOT</name>
<dbReference type="RefSeq" id="WP_211141673.1">
    <property type="nucleotide sequence ID" value="NZ_JAEEGB010000005.1"/>
</dbReference>
<keyword evidence="4" id="KW-1185">Reference proteome</keyword>
<dbReference type="Proteomes" id="UP000622687">
    <property type="component" value="Unassembled WGS sequence"/>
</dbReference>
<dbReference type="SUPFAM" id="SSF53623">
    <property type="entry name" value="MurD-like peptide ligases, catalytic domain"/>
    <property type="match status" value="1"/>
</dbReference>
<dbReference type="PANTHER" id="PTHR23135:SF4">
    <property type="entry name" value="UDP-N-ACETYLMURAMOYL-L-ALANYL-D-GLUTAMATE--2,6-DIAMINOPIMELATE LIGASE MURE HOMOLOG, CHLOROPLASTIC"/>
    <property type="match status" value="1"/>
</dbReference>
<dbReference type="Pfam" id="PF08245">
    <property type="entry name" value="Mur_ligase_M"/>
    <property type="match status" value="1"/>
</dbReference>
<gene>
    <name evidence="3" type="ORF">I6U51_05590</name>
</gene>
<evidence type="ECO:0000313" key="4">
    <source>
        <dbReference type="Proteomes" id="UP000622687"/>
    </source>
</evidence>
<dbReference type="Gene3D" id="3.40.1190.10">
    <property type="entry name" value="Mur-like, catalytic domain"/>
    <property type="match status" value="1"/>
</dbReference>
<dbReference type="InterPro" id="IPR013221">
    <property type="entry name" value="Mur_ligase_cen"/>
</dbReference>